<proteinExistence type="predicted"/>
<protein>
    <submittedName>
        <fullName evidence="1">DUF934 domain-containing protein</fullName>
    </submittedName>
</protein>
<dbReference type="Pfam" id="PF06073">
    <property type="entry name" value="DUF934"/>
    <property type="match status" value="1"/>
</dbReference>
<keyword evidence="2" id="KW-1185">Reference proteome</keyword>
<evidence type="ECO:0000313" key="2">
    <source>
        <dbReference type="Proteomes" id="UP000298133"/>
    </source>
</evidence>
<dbReference type="InterPro" id="IPR008318">
    <property type="entry name" value="UCP030820"/>
</dbReference>
<dbReference type="EMBL" id="SPIA01000001">
    <property type="protein sequence ID" value="TFH69075.1"/>
    <property type="molecule type" value="Genomic_DNA"/>
</dbReference>
<sequence>MARAFWKPTAASASTPSRNAYMPKLVEQQQLCDNRWQVLDDQQPIPPSHYLLPLARWLAAREIAADGAPFGVIIDGDQPLEELAPTLAELPLIAIHFAKFADGRGFSTARLLRGRYGYRGELRACGDIFRDQLFFLQRCGFDSFELPDEADQSWLQSLHDFTVSYQAAAR</sequence>
<gene>
    <name evidence="1" type="ORF">E3W66_03840</name>
</gene>
<dbReference type="AlphaFoldDB" id="A0A4Y8UJV0"/>
<dbReference type="OrthoDB" id="9800421at2"/>
<comment type="caution">
    <text evidence="1">The sequence shown here is derived from an EMBL/GenBank/DDBJ whole genome shotgun (WGS) entry which is preliminary data.</text>
</comment>
<organism evidence="1 2">
    <name type="scientific">Gammaproteobacteria bacterium LSUCC0057</name>
    <dbReference type="NCBI Taxonomy" id="2559237"/>
    <lineage>
        <taxon>Bacteria</taxon>
        <taxon>Pseudomonadati</taxon>
        <taxon>Pseudomonadota</taxon>
        <taxon>Gammaproteobacteria</taxon>
        <taxon>Cellvibrionales</taxon>
        <taxon>Porticoccaceae</taxon>
        <taxon>SAR92 clade</taxon>
    </lineage>
</organism>
<name>A0A4Y8UJV0_9GAMM</name>
<reference evidence="1 2" key="1">
    <citation type="submission" date="2019-03" db="EMBL/GenBank/DDBJ databases">
        <title>Draft genome of Gammaproteobacteria bacterium LSUCC0057, a member of the SAR92 clade.</title>
        <authorList>
            <person name="Lanclos V.C."/>
            <person name="Doiron C."/>
            <person name="Henson M.W."/>
            <person name="Thrash J.C."/>
        </authorList>
    </citation>
    <scope>NUCLEOTIDE SEQUENCE [LARGE SCALE GENOMIC DNA]</scope>
    <source>
        <strain evidence="1 2">LSUCC0057</strain>
    </source>
</reference>
<dbReference type="PIRSF" id="PIRSF030820">
    <property type="entry name" value="UCP030820"/>
    <property type="match status" value="1"/>
</dbReference>
<dbReference type="Proteomes" id="UP000298133">
    <property type="component" value="Unassembled WGS sequence"/>
</dbReference>
<accession>A0A4Y8UJV0</accession>
<evidence type="ECO:0000313" key="1">
    <source>
        <dbReference type="EMBL" id="TFH69075.1"/>
    </source>
</evidence>